<accession>A0AAD9P6Y8</accession>
<evidence type="ECO:0000256" key="1">
    <source>
        <dbReference type="SAM" id="MobiDB-lite"/>
    </source>
</evidence>
<name>A0AAD9P6Y8_RIDPI</name>
<reference evidence="2" key="1">
    <citation type="journal article" date="2023" name="Mol. Biol. Evol.">
        <title>Third-Generation Sequencing Reveals the Adaptive Role of the Epigenome in Three Deep-Sea Polychaetes.</title>
        <authorList>
            <person name="Perez M."/>
            <person name="Aroh O."/>
            <person name="Sun Y."/>
            <person name="Lan Y."/>
            <person name="Juniper S.K."/>
            <person name="Young C.R."/>
            <person name="Angers B."/>
            <person name="Qian P.Y."/>
        </authorList>
    </citation>
    <scope>NUCLEOTIDE SEQUENCE</scope>
    <source>
        <strain evidence="2">R07B-5</strain>
    </source>
</reference>
<protein>
    <submittedName>
        <fullName evidence="2">Uncharacterized protein</fullName>
    </submittedName>
</protein>
<comment type="caution">
    <text evidence="2">The sequence shown here is derived from an EMBL/GenBank/DDBJ whole genome shotgun (WGS) entry which is preliminary data.</text>
</comment>
<dbReference type="Proteomes" id="UP001209878">
    <property type="component" value="Unassembled WGS sequence"/>
</dbReference>
<proteinExistence type="predicted"/>
<feature type="compositionally biased region" description="Basic and acidic residues" evidence="1">
    <location>
        <begin position="66"/>
        <end position="78"/>
    </location>
</feature>
<evidence type="ECO:0000313" key="2">
    <source>
        <dbReference type="EMBL" id="KAK2189316.1"/>
    </source>
</evidence>
<keyword evidence="3" id="KW-1185">Reference proteome</keyword>
<organism evidence="2 3">
    <name type="scientific">Ridgeia piscesae</name>
    <name type="common">Tubeworm</name>
    <dbReference type="NCBI Taxonomy" id="27915"/>
    <lineage>
        <taxon>Eukaryota</taxon>
        <taxon>Metazoa</taxon>
        <taxon>Spiralia</taxon>
        <taxon>Lophotrochozoa</taxon>
        <taxon>Annelida</taxon>
        <taxon>Polychaeta</taxon>
        <taxon>Sedentaria</taxon>
        <taxon>Canalipalpata</taxon>
        <taxon>Sabellida</taxon>
        <taxon>Siboglinidae</taxon>
        <taxon>Ridgeia</taxon>
    </lineage>
</organism>
<evidence type="ECO:0000313" key="3">
    <source>
        <dbReference type="Proteomes" id="UP001209878"/>
    </source>
</evidence>
<feature type="compositionally biased region" description="Basic residues" evidence="1">
    <location>
        <begin position="94"/>
        <end position="103"/>
    </location>
</feature>
<feature type="region of interest" description="Disordered" evidence="1">
    <location>
        <begin position="66"/>
        <end position="123"/>
    </location>
</feature>
<sequence length="123" mass="14035">MAPVYGDKALALTITCLFICCILTERVVCLQTSDRDALLRIREHSDRKSIPTFLLSCTEISLCENNETHPTRTTDQRGTRRANNNNNNNTRPTSHGRRKRGKRAGMLTRFRTRTQRPPLPAIL</sequence>
<dbReference type="AlphaFoldDB" id="A0AAD9P6Y8"/>
<gene>
    <name evidence="2" type="ORF">NP493_109g04032</name>
</gene>
<dbReference type="EMBL" id="JAODUO010000109">
    <property type="protein sequence ID" value="KAK2189316.1"/>
    <property type="molecule type" value="Genomic_DNA"/>
</dbReference>